<proteinExistence type="predicted"/>
<dbReference type="PhylomeDB" id="A0A0G4EUG7"/>
<dbReference type="OrthoDB" id="378163at2759"/>
<sequence length="355" mass="38683">MLHSPLALIATALISSASAAATAAALSRLSASGSPLHPSPLTPPVPRRIAAATATAYVNFNFPVGSPQSNVQQANPYAQQPRFFVLDPSSKETILLFGRLAQEYYPDTPEQSGRQGEPYAYLVQGTGTSIASRLQPPPPTPKWERLFQNPTGGTDPKISRATFQVRMQELPFLWPLFKNETIVESTIYNVIVEQNLQAIEVAKADADELKAYIDNLAGGDPAVAQQIRGALAQFEMGGGNLPDLGIRKVRQRSRAQARKVVHEIFGNEELSSRVCRAFLDSLFGSEKKEFSRYEFARALGQMSREEFSSGNVDFETFAARLRESLADYPVPAVRPAMSPGLGQLFKLFGKAPGPS</sequence>
<accession>A0A0G4EUG7</accession>
<evidence type="ECO:0000313" key="3">
    <source>
        <dbReference type="Proteomes" id="UP000041254"/>
    </source>
</evidence>
<dbReference type="EMBL" id="CDMY01000317">
    <property type="protein sequence ID" value="CEM02068.1"/>
    <property type="molecule type" value="Genomic_DNA"/>
</dbReference>
<name>A0A0G4EUG7_VITBC</name>
<protein>
    <submittedName>
        <fullName evidence="2">Uncharacterized protein</fullName>
    </submittedName>
</protein>
<keyword evidence="1" id="KW-0732">Signal</keyword>
<dbReference type="Proteomes" id="UP000041254">
    <property type="component" value="Unassembled WGS sequence"/>
</dbReference>
<organism evidence="2 3">
    <name type="scientific">Vitrella brassicaformis (strain CCMP3155)</name>
    <dbReference type="NCBI Taxonomy" id="1169540"/>
    <lineage>
        <taxon>Eukaryota</taxon>
        <taxon>Sar</taxon>
        <taxon>Alveolata</taxon>
        <taxon>Colpodellida</taxon>
        <taxon>Vitrellaceae</taxon>
        <taxon>Vitrella</taxon>
    </lineage>
</organism>
<feature type="signal peptide" evidence="1">
    <location>
        <begin position="1"/>
        <end position="19"/>
    </location>
</feature>
<gene>
    <name evidence="2" type="ORF">Vbra_13455</name>
</gene>
<dbReference type="InParanoid" id="A0A0G4EUG7"/>
<evidence type="ECO:0000256" key="1">
    <source>
        <dbReference type="SAM" id="SignalP"/>
    </source>
</evidence>
<dbReference type="VEuPathDB" id="CryptoDB:Vbra_13455"/>
<reference evidence="2 3" key="1">
    <citation type="submission" date="2014-11" db="EMBL/GenBank/DDBJ databases">
        <authorList>
            <person name="Zhu J."/>
            <person name="Qi W."/>
            <person name="Song R."/>
        </authorList>
    </citation>
    <scope>NUCLEOTIDE SEQUENCE [LARGE SCALE GENOMIC DNA]</scope>
</reference>
<feature type="chain" id="PRO_5005188322" evidence="1">
    <location>
        <begin position="20"/>
        <end position="355"/>
    </location>
</feature>
<keyword evidence="3" id="KW-1185">Reference proteome</keyword>
<dbReference type="AlphaFoldDB" id="A0A0G4EUG7"/>
<evidence type="ECO:0000313" key="2">
    <source>
        <dbReference type="EMBL" id="CEM02068.1"/>
    </source>
</evidence>